<organism evidence="1 2">
    <name type="scientific">Lithospermum erythrorhizon</name>
    <name type="common">Purple gromwell</name>
    <name type="synonym">Lithospermum officinale var. erythrorhizon</name>
    <dbReference type="NCBI Taxonomy" id="34254"/>
    <lineage>
        <taxon>Eukaryota</taxon>
        <taxon>Viridiplantae</taxon>
        <taxon>Streptophyta</taxon>
        <taxon>Embryophyta</taxon>
        <taxon>Tracheophyta</taxon>
        <taxon>Spermatophyta</taxon>
        <taxon>Magnoliopsida</taxon>
        <taxon>eudicotyledons</taxon>
        <taxon>Gunneridae</taxon>
        <taxon>Pentapetalae</taxon>
        <taxon>asterids</taxon>
        <taxon>lamiids</taxon>
        <taxon>Boraginales</taxon>
        <taxon>Boraginaceae</taxon>
        <taxon>Boraginoideae</taxon>
        <taxon>Lithospermeae</taxon>
        <taxon>Lithospermum</taxon>
    </lineage>
</organism>
<name>A0AAV3PIP0_LITER</name>
<reference evidence="1 2" key="1">
    <citation type="submission" date="2024-01" db="EMBL/GenBank/DDBJ databases">
        <title>The complete chloroplast genome sequence of Lithospermum erythrorhizon: insights into the phylogenetic relationship among Boraginaceae species and the maternal lineages of purple gromwells.</title>
        <authorList>
            <person name="Okada T."/>
            <person name="Watanabe K."/>
        </authorList>
    </citation>
    <scope>NUCLEOTIDE SEQUENCE [LARGE SCALE GENOMIC DNA]</scope>
</reference>
<dbReference type="AlphaFoldDB" id="A0AAV3PIP0"/>
<dbReference type="Proteomes" id="UP001454036">
    <property type="component" value="Unassembled WGS sequence"/>
</dbReference>
<gene>
    <name evidence="1" type="ORF">LIER_43080</name>
</gene>
<accession>A0AAV3PIP0</accession>
<dbReference type="PANTHER" id="PTHR33223:SF10">
    <property type="entry name" value="AMINOTRANSFERASE-LIKE PLANT MOBILE DOMAIN-CONTAINING PROTEIN"/>
    <property type="match status" value="1"/>
</dbReference>
<comment type="caution">
    <text evidence="1">The sequence shown here is derived from an EMBL/GenBank/DDBJ whole genome shotgun (WGS) entry which is preliminary data.</text>
</comment>
<protein>
    <recommendedName>
        <fullName evidence="3">Retrotransposon gag domain-containing protein</fullName>
    </recommendedName>
</protein>
<evidence type="ECO:0000313" key="1">
    <source>
        <dbReference type="EMBL" id="GAA0149892.1"/>
    </source>
</evidence>
<dbReference type="PANTHER" id="PTHR33223">
    <property type="entry name" value="CCHC-TYPE DOMAIN-CONTAINING PROTEIN"/>
    <property type="match status" value="1"/>
</dbReference>
<sequence length="145" mass="16396">MADAISTLQWQIDALSANIVGQARRRTNTELAGPILFSPEIRSVATPVGMKLLTFTKFTEKTDPEEHIAEFQSQMSFQHPCSKVNCRAFPSSLAKPALKWSNQLSEGYITSFEELQNRFTRTYVGMVRQDKKIAEFNLSDPSKSY</sequence>
<proteinExistence type="predicted"/>
<evidence type="ECO:0000313" key="2">
    <source>
        <dbReference type="Proteomes" id="UP001454036"/>
    </source>
</evidence>
<dbReference type="EMBL" id="BAABME010032551">
    <property type="protein sequence ID" value="GAA0149892.1"/>
    <property type="molecule type" value="Genomic_DNA"/>
</dbReference>
<keyword evidence="2" id="KW-1185">Reference proteome</keyword>
<evidence type="ECO:0008006" key="3">
    <source>
        <dbReference type="Google" id="ProtNLM"/>
    </source>
</evidence>